<dbReference type="SUPFAM" id="SSF51735">
    <property type="entry name" value="NAD(P)-binding Rossmann-fold domains"/>
    <property type="match status" value="1"/>
</dbReference>
<evidence type="ECO:0000256" key="1">
    <source>
        <dbReference type="ARBA" id="ARBA00004724"/>
    </source>
</evidence>
<evidence type="ECO:0000259" key="13">
    <source>
        <dbReference type="Pfam" id="PF02558"/>
    </source>
</evidence>
<dbReference type="InterPro" id="IPR003710">
    <property type="entry name" value="ApbA"/>
</dbReference>
<feature type="domain" description="Ketopantoate reductase C-terminal" evidence="14">
    <location>
        <begin position="169"/>
        <end position="292"/>
    </location>
</feature>
<dbReference type="FunFam" id="1.10.1040.10:FF:000017">
    <property type="entry name" value="2-dehydropantoate 2-reductase"/>
    <property type="match status" value="1"/>
</dbReference>
<dbReference type="Gene3D" id="1.10.1040.10">
    <property type="entry name" value="N-(1-d-carboxylethyl)-l-norvaline Dehydrogenase, domain 2"/>
    <property type="match status" value="1"/>
</dbReference>
<dbReference type="NCBIfam" id="TIGR00745">
    <property type="entry name" value="apbA_panE"/>
    <property type="match status" value="1"/>
</dbReference>
<dbReference type="Proteomes" id="UP001320159">
    <property type="component" value="Unassembled WGS sequence"/>
</dbReference>
<evidence type="ECO:0000256" key="9">
    <source>
        <dbReference type="ARBA" id="ARBA00047506"/>
    </source>
</evidence>
<dbReference type="GO" id="GO:0015937">
    <property type="term" value="P:coenzyme A biosynthetic process"/>
    <property type="evidence" value="ECO:0007669"/>
    <property type="project" value="UniProtKB-KW"/>
</dbReference>
<dbReference type="InterPro" id="IPR013332">
    <property type="entry name" value="KPR_N"/>
</dbReference>
<comment type="similarity">
    <text evidence="2 12">Belongs to the ketopantoate reductase family.</text>
</comment>
<dbReference type="AlphaFoldDB" id="A0AAP2W662"/>
<name>A0AAP2W662_9EURY</name>
<sequence>MKITVIGAGALGTFYGGMMSAAGYDVTIVCREKDVETLKKGINIKGQIEKQANPDVSSSPPLSDIVFTAVKSYDVESAISDLPLKPDTVVIIIHNGLGCDEIAASKLGKGHVGIGVSYSGVTFVRPGTVSVAGYTETVFGSIENDVSARLGEVVKILESSGLKARVAEDIRSAQWEKLYANVGINAITAITGLKNGMLLEVPSLRSLVVSAVEEAGRVSAASGIKTDVDPVDKTFKVIKDTYNNRSSMLQDISKEKPTEIDVLNGKVSEIGHKLGIPTPVNDTITALVKGIEKRHGN</sequence>
<keyword evidence="7 12" id="KW-0560">Oxidoreductase</keyword>
<dbReference type="PANTHER" id="PTHR21708:SF26">
    <property type="entry name" value="2-DEHYDROPANTOATE 2-REDUCTASE"/>
    <property type="match status" value="1"/>
</dbReference>
<comment type="caution">
    <text evidence="15">The sequence shown here is derived from an EMBL/GenBank/DDBJ whole genome shotgun (WGS) entry which is preliminary data.</text>
</comment>
<dbReference type="RefSeq" id="WP_230739975.1">
    <property type="nucleotide sequence ID" value="NZ_PGCK01000001.1"/>
</dbReference>
<protein>
    <recommendedName>
        <fullName evidence="4 12">2-dehydropantoate 2-reductase</fullName>
        <ecNumber evidence="3 12">1.1.1.169</ecNumber>
    </recommendedName>
    <alternativeName>
        <fullName evidence="8 12">Ketopantoate reductase</fullName>
    </alternativeName>
</protein>
<dbReference type="GO" id="GO:0008677">
    <property type="term" value="F:2-dehydropantoate 2-reductase activity"/>
    <property type="evidence" value="ECO:0007669"/>
    <property type="project" value="UniProtKB-EC"/>
</dbReference>
<evidence type="ECO:0000256" key="2">
    <source>
        <dbReference type="ARBA" id="ARBA00007870"/>
    </source>
</evidence>
<dbReference type="InterPro" id="IPR013752">
    <property type="entry name" value="KPA_reductase"/>
</dbReference>
<organism evidence="15 16">
    <name type="scientific">Methanooceanicella nereidis</name>
    <dbReference type="NCBI Taxonomy" id="2052831"/>
    <lineage>
        <taxon>Archaea</taxon>
        <taxon>Methanobacteriati</taxon>
        <taxon>Methanobacteriota</taxon>
        <taxon>Stenosarchaea group</taxon>
        <taxon>Methanomicrobia</taxon>
        <taxon>Methanocellales</taxon>
        <taxon>Methanocellaceae</taxon>
        <taxon>Methanooceanicella</taxon>
    </lineage>
</organism>
<dbReference type="Pfam" id="PF08546">
    <property type="entry name" value="ApbA_C"/>
    <property type="match status" value="1"/>
</dbReference>
<evidence type="ECO:0000313" key="16">
    <source>
        <dbReference type="Proteomes" id="UP001320159"/>
    </source>
</evidence>
<dbReference type="PANTHER" id="PTHR21708">
    <property type="entry name" value="PROBABLE 2-DEHYDROPANTOATE 2-REDUCTASE"/>
    <property type="match status" value="1"/>
</dbReference>
<keyword evidence="6 12" id="KW-0173">Coenzyme A biosynthesis</keyword>
<dbReference type="InterPro" id="IPR013328">
    <property type="entry name" value="6PGD_dom2"/>
</dbReference>
<keyword evidence="5 12" id="KW-0521">NADP</keyword>
<evidence type="ECO:0000256" key="10">
    <source>
        <dbReference type="ARBA" id="ARBA00048196"/>
    </source>
</evidence>
<accession>A0AAP2W662</accession>
<evidence type="ECO:0000256" key="11">
    <source>
        <dbReference type="ARBA" id="ARBA00056765"/>
    </source>
</evidence>
<evidence type="ECO:0000256" key="5">
    <source>
        <dbReference type="ARBA" id="ARBA00022857"/>
    </source>
</evidence>
<evidence type="ECO:0000256" key="7">
    <source>
        <dbReference type="ARBA" id="ARBA00023002"/>
    </source>
</evidence>
<dbReference type="GO" id="GO:0015940">
    <property type="term" value="P:pantothenate biosynthetic process"/>
    <property type="evidence" value="ECO:0007669"/>
    <property type="project" value="InterPro"/>
</dbReference>
<evidence type="ECO:0000256" key="8">
    <source>
        <dbReference type="ARBA" id="ARBA00032024"/>
    </source>
</evidence>
<evidence type="ECO:0000256" key="4">
    <source>
        <dbReference type="ARBA" id="ARBA00019465"/>
    </source>
</evidence>
<evidence type="ECO:0000256" key="3">
    <source>
        <dbReference type="ARBA" id="ARBA00013014"/>
    </source>
</evidence>
<evidence type="ECO:0000313" key="15">
    <source>
        <dbReference type="EMBL" id="MCD1293756.1"/>
    </source>
</evidence>
<dbReference type="SUPFAM" id="SSF48179">
    <property type="entry name" value="6-phosphogluconate dehydrogenase C-terminal domain-like"/>
    <property type="match status" value="1"/>
</dbReference>
<comment type="catalytic activity">
    <reaction evidence="9">
        <text>(R)-pantoate + NADP(+) = 2-dehydropantoate + NADPH + H(+)</text>
        <dbReference type="Rhea" id="RHEA:16233"/>
        <dbReference type="ChEBI" id="CHEBI:11561"/>
        <dbReference type="ChEBI" id="CHEBI:15378"/>
        <dbReference type="ChEBI" id="CHEBI:15980"/>
        <dbReference type="ChEBI" id="CHEBI:57783"/>
        <dbReference type="ChEBI" id="CHEBI:58349"/>
        <dbReference type="EC" id="1.1.1.169"/>
    </reaction>
    <physiologicalReaction direction="right-to-left" evidence="9">
        <dbReference type="Rhea" id="RHEA:16235"/>
    </physiologicalReaction>
</comment>
<gene>
    <name evidence="15" type="ORF">CUJ83_01940</name>
</gene>
<comment type="catalytic activity">
    <reaction evidence="10">
        <text>(R)-pantoate + NAD(+) = 2-dehydropantoate + NADH + H(+)</text>
        <dbReference type="Rhea" id="RHEA:61292"/>
        <dbReference type="ChEBI" id="CHEBI:11561"/>
        <dbReference type="ChEBI" id="CHEBI:15378"/>
        <dbReference type="ChEBI" id="CHEBI:15980"/>
        <dbReference type="ChEBI" id="CHEBI:57540"/>
        <dbReference type="ChEBI" id="CHEBI:57945"/>
    </reaction>
    <physiologicalReaction direction="right-to-left" evidence="10">
        <dbReference type="Rhea" id="RHEA:61294"/>
    </physiologicalReaction>
</comment>
<evidence type="ECO:0000256" key="12">
    <source>
        <dbReference type="RuleBase" id="RU362068"/>
    </source>
</evidence>
<keyword evidence="16" id="KW-1185">Reference proteome</keyword>
<dbReference type="InterPro" id="IPR036291">
    <property type="entry name" value="NAD(P)-bd_dom_sf"/>
</dbReference>
<feature type="domain" description="Ketopantoate reductase N-terminal" evidence="13">
    <location>
        <begin position="3"/>
        <end position="143"/>
    </location>
</feature>
<evidence type="ECO:0000256" key="6">
    <source>
        <dbReference type="ARBA" id="ARBA00022993"/>
    </source>
</evidence>
<dbReference type="GO" id="GO:0005737">
    <property type="term" value="C:cytoplasm"/>
    <property type="evidence" value="ECO:0007669"/>
    <property type="project" value="TreeGrafter"/>
</dbReference>
<comment type="function">
    <text evidence="12">Catalyzes the NADPH-dependent reduction of ketopantoate into pantoic acid.</text>
</comment>
<proteinExistence type="inferred from homology"/>
<dbReference type="Gene3D" id="3.40.50.720">
    <property type="entry name" value="NAD(P)-binding Rossmann-like Domain"/>
    <property type="match status" value="1"/>
</dbReference>
<dbReference type="InterPro" id="IPR008927">
    <property type="entry name" value="6-PGluconate_DH-like_C_sf"/>
</dbReference>
<comment type="function">
    <text evidence="11">Catalyzes the NAD(P)H-dependent reduction of ketopantoate into pantoic acid.</text>
</comment>
<dbReference type="Pfam" id="PF02558">
    <property type="entry name" value="ApbA"/>
    <property type="match status" value="1"/>
</dbReference>
<evidence type="ECO:0000259" key="14">
    <source>
        <dbReference type="Pfam" id="PF08546"/>
    </source>
</evidence>
<reference evidence="15 16" key="1">
    <citation type="submission" date="2017-11" db="EMBL/GenBank/DDBJ databases">
        <title>Isolation and Characterization of Family Methanocellaceae Species from Potential Methane Hydrate Area Offshore Southwestern Taiwan.</title>
        <authorList>
            <person name="Zhang W.-L."/>
            <person name="Chen W.-C."/>
            <person name="Lai M.-C."/>
            <person name="Chen S.-C."/>
        </authorList>
    </citation>
    <scope>NUCLEOTIDE SEQUENCE [LARGE SCALE GENOMIC DNA]</scope>
    <source>
        <strain evidence="15 16">CWC-04</strain>
    </source>
</reference>
<dbReference type="EC" id="1.1.1.169" evidence="3 12"/>
<dbReference type="InterPro" id="IPR051402">
    <property type="entry name" value="KPR-Related"/>
</dbReference>
<dbReference type="EMBL" id="PGCK01000001">
    <property type="protein sequence ID" value="MCD1293756.1"/>
    <property type="molecule type" value="Genomic_DNA"/>
</dbReference>
<comment type="pathway">
    <text evidence="1 12">Cofactor biosynthesis; coenzyme A biosynthesis.</text>
</comment>